<evidence type="ECO:0000313" key="1">
    <source>
        <dbReference type="EMBL" id="GAG87818.1"/>
    </source>
</evidence>
<protein>
    <submittedName>
        <fullName evidence="1">Uncharacterized protein</fullName>
    </submittedName>
</protein>
<sequence length="130" mass="15073">MASVWLGPNGSETRLPILMFMGSPPAWPVSTKKQIEKARMSDRSIRVAFFGDLKIFQIAYGFLTNDELTIFKNLNALNQILRFKNEHEEDVWYNVVITSFSHDPERTDIRQLDRYKISMTLDETDSSLRA</sequence>
<dbReference type="AlphaFoldDB" id="X1BUG0"/>
<name>X1BUG0_9ZZZZ</name>
<comment type="caution">
    <text evidence="1">The sequence shown here is derived from an EMBL/GenBank/DDBJ whole genome shotgun (WGS) entry which is preliminary data.</text>
</comment>
<gene>
    <name evidence="1" type="ORF">S01H4_34492</name>
</gene>
<proteinExistence type="predicted"/>
<accession>X1BUG0</accession>
<organism evidence="1">
    <name type="scientific">marine sediment metagenome</name>
    <dbReference type="NCBI Taxonomy" id="412755"/>
    <lineage>
        <taxon>unclassified sequences</taxon>
        <taxon>metagenomes</taxon>
        <taxon>ecological metagenomes</taxon>
    </lineage>
</organism>
<reference evidence="1" key="1">
    <citation type="journal article" date="2014" name="Front. Microbiol.">
        <title>High frequency of phylogenetically diverse reductive dehalogenase-homologous genes in deep subseafloor sedimentary metagenomes.</title>
        <authorList>
            <person name="Kawai M."/>
            <person name="Futagami T."/>
            <person name="Toyoda A."/>
            <person name="Takaki Y."/>
            <person name="Nishi S."/>
            <person name="Hori S."/>
            <person name="Arai W."/>
            <person name="Tsubouchi T."/>
            <person name="Morono Y."/>
            <person name="Uchiyama I."/>
            <person name="Ito T."/>
            <person name="Fujiyama A."/>
            <person name="Inagaki F."/>
            <person name="Takami H."/>
        </authorList>
    </citation>
    <scope>NUCLEOTIDE SEQUENCE</scope>
    <source>
        <strain evidence="1">Expedition CK06-06</strain>
    </source>
</reference>
<dbReference type="EMBL" id="BART01018254">
    <property type="protein sequence ID" value="GAG87818.1"/>
    <property type="molecule type" value="Genomic_DNA"/>
</dbReference>